<feature type="compositionally biased region" description="Low complexity" evidence="1">
    <location>
        <begin position="281"/>
        <end position="313"/>
    </location>
</feature>
<evidence type="ECO:0000313" key="3">
    <source>
        <dbReference type="EMBL" id="OSX81328.1"/>
    </source>
</evidence>
<dbReference type="AlphaFoldDB" id="A0A1X6PKV4"/>
<sequence>MVGTIKTPAMREKLSAAMRGRTPWNKGKTLSPETRARMSEARTGASPWNKGRRLSRAHRAALSRSLAQAVAAGKRPGPPVERVPALTAAARARPRVDGIVRGGGRAPGAAPATFPSFRPPTFTSLCPSAGSCGCGPTRTRGGTSGGRRWRMCGGWRRCRSCANLKRTCACGSSCGGWPRMWLGGGRRPPPRRRVGGGGGGDPLCEKGKRRVRGGRWGGGGGVADAGGGVAPVGGAPAVRDAAGGGDAAGAALVGQDALADGEDGGYDDLGVGLGRSDYSSGFLSTRPSSSSSLPSSLSDAAGAPRSAAAGAAPARRHLSADDYRLIGKHRLMTTGDIHQYIQLRRQLKAWSDSWKEAHGTLAPPSLSDVREDAPPSVYAQFCEYLALRARMRGLAKEVFGAEVDDVEGMQRTANEGETILHALKAGARVSSAGGGGGAGRGDGAACRAAEPPRPRQLRVVWREAAAAALTGRGCGGQRPWGRFAPFFLVAVFLVWAAPGRGAVCCALGDLLACLIAFTFQRCSHGQPRRWHCVGPLRAASERQAHALHQKKETKRVLVAPQSQPTHTRRSGCVAAATPRALATPAAPTHPTRRRTKAEQREKACSRRCQRQPARCRRAPPLRALAIALFPLAHLVLVHL</sequence>
<accession>A0A1X6PKV4</accession>
<dbReference type="EMBL" id="KV918763">
    <property type="protein sequence ID" value="OSX81328.1"/>
    <property type="molecule type" value="Genomic_DNA"/>
</dbReference>
<feature type="domain" description="Nuclease associated modular" evidence="2">
    <location>
        <begin position="26"/>
        <end position="42"/>
    </location>
</feature>
<evidence type="ECO:0000259" key="2">
    <source>
        <dbReference type="SMART" id="SM00496"/>
    </source>
</evidence>
<feature type="domain" description="Nuclease associated modular" evidence="2">
    <location>
        <begin position="50"/>
        <end position="66"/>
    </location>
</feature>
<proteinExistence type="predicted"/>
<gene>
    <name evidence="3" type="ORF">BU14_0022s0048</name>
</gene>
<feature type="region of interest" description="Disordered" evidence="1">
    <location>
        <begin position="185"/>
        <end position="216"/>
    </location>
</feature>
<reference evidence="3 4" key="1">
    <citation type="submission" date="2017-03" db="EMBL/GenBank/DDBJ databases">
        <title>WGS assembly of Porphyra umbilicalis.</title>
        <authorList>
            <person name="Brawley S.H."/>
            <person name="Blouin N.A."/>
            <person name="Ficko-Blean E."/>
            <person name="Wheeler G.L."/>
            <person name="Lohr M."/>
            <person name="Goodson H.V."/>
            <person name="Jenkins J.W."/>
            <person name="Blaby-Haas C.E."/>
            <person name="Helliwell K.E."/>
            <person name="Chan C."/>
            <person name="Marriage T."/>
            <person name="Bhattacharya D."/>
            <person name="Klein A.S."/>
            <person name="Badis Y."/>
            <person name="Brodie J."/>
            <person name="Cao Y."/>
            <person name="Collen J."/>
            <person name="Dittami S.M."/>
            <person name="Gachon C.M."/>
            <person name="Green B.R."/>
            <person name="Karpowicz S."/>
            <person name="Kim J.W."/>
            <person name="Kudahl U."/>
            <person name="Lin S."/>
            <person name="Michel G."/>
            <person name="Mittag M."/>
            <person name="Olson B.J."/>
            <person name="Pangilinan J."/>
            <person name="Peng Y."/>
            <person name="Qiu H."/>
            <person name="Shu S."/>
            <person name="Singer J.T."/>
            <person name="Smith A.G."/>
            <person name="Sprecher B.N."/>
            <person name="Wagner V."/>
            <person name="Wang W."/>
            <person name="Wang Z.-Y."/>
            <person name="Yan J."/>
            <person name="Yarish C."/>
            <person name="Zoeuner-Riek S."/>
            <person name="Zhuang Y."/>
            <person name="Zou Y."/>
            <person name="Lindquist E.A."/>
            <person name="Grimwood J."/>
            <person name="Barry K."/>
            <person name="Rokhsar D.S."/>
            <person name="Schmutz J."/>
            <person name="Stiller J.W."/>
            <person name="Grossman A.R."/>
            <person name="Prochnik S.E."/>
        </authorList>
    </citation>
    <scope>NUCLEOTIDE SEQUENCE [LARGE SCALE GENOMIC DNA]</scope>
    <source>
        <strain evidence="3">4086291</strain>
    </source>
</reference>
<dbReference type="InterPro" id="IPR003611">
    <property type="entry name" value="NUMOD3"/>
</dbReference>
<protein>
    <recommendedName>
        <fullName evidence="2">Nuclease associated modular domain-containing protein</fullName>
    </recommendedName>
</protein>
<dbReference type="SMART" id="SM00496">
    <property type="entry name" value="IENR2"/>
    <property type="match status" value="2"/>
</dbReference>
<feature type="region of interest" description="Disordered" evidence="1">
    <location>
        <begin position="281"/>
        <end position="314"/>
    </location>
</feature>
<evidence type="ECO:0000313" key="4">
    <source>
        <dbReference type="Proteomes" id="UP000218209"/>
    </source>
</evidence>
<keyword evidence="4" id="KW-1185">Reference proteome</keyword>
<dbReference type="GO" id="GO:0003677">
    <property type="term" value="F:DNA binding"/>
    <property type="evidence" value="ECO:0007669"/>
    <property type="project" value="InterPro"/>
</dbReference>
<dbReference type="OrthoDB" id="4535at2759"/>
<dbReference type="Proteomes" id="UP000218209">
    <property type="component" value="Unassembled WGS sequence"/>
</dbReference>
<feature type="region of interest" description="Disordered" evidence="1">
    <location>
        <begin position="582"/>
        <end position="609"/>
    </location>
</feature>
<organism evidence="3 4">
    <name type="scientific">Porphyra umbilicalis</name>
    <name type="common">Purple laver</name>
    <name type="synonym">Red alga</name>
    <dbReference type="NCBI Taxonomy" id="2786"/>
    <lineage>
        <taxon>Eukaryota</taxon>
        <taxon>Rhodophyta</taxon>
        <taxon>Bangiophyceae</taxon>
        <taxon>Bangiales</taxon>
        <taxon>Bangiaceae</taxon>
        <taxon>Porphyra</taxon>
    </lineage>
</organism>
<evidence type="ECO:0000256" key="1">
    <source>
        <dbReference type="SAM" id="MobiDB-lite"/>
    </source>
</evidence>
<name>A0A1X6PKV4_PORUM</name>
<feature type="region of interest" description="Disordered" evidence="1">
    <location>
        <begin position="22"/>
        <end position="53"/>
    </location>
</feature>
<dbReference type="Pfam" id="PF07460">
    <property type="entry name" value="NUMOD3"/>
    <property type="match status" value="1"/>
</dbReference>